<dbReference type="STRING" id="215250.A0A316Z0X6"/>
<dbReference type="GeneID" id="37047347"/>
<evidence type="ECO:0000256" key="1">
    <source>
        <dbReference type="SAM" id="MobiDB-lite"/>
    </source>
</evidence>
<dbReference type="OrthoDB" id="6474464at2759"/>
<evidence type="ECO:0000313" key="4">
    <source>
        <dbReference type="Proteomes" id="UP000245768"/>
    </source>
</evidence>
<dbReference type="PANTHER" id="PTHR12224">
    <property type="entry name" value="BETA-1,4-MANNOSYL-GLYCOPROTEIN BETA-1,4-N-ACETYLGLUCOSAMINYL-TRANSFERASE"/>
    <property type="match status" value="1"/>
</dbReference>
<feature type="compositionally biased region" description="Basic and acidic residues" evidence="1">
    <location>
        <begin position="1"/>
        <end position="13"/>
    </location>
</feature>
<dbReference type="RefSeq" id="XP_025380983.1">
    <property type="nucleotide sequence ID" value="XM_025525431.1"/>
</dbReference>
<keyword evidence="2" id="KW-0472">Membrane</keyword>
<evidence type="ECO:0000313" key="3">
    <source>
        <dbReference type="EMBL" id="PWN93785.1"/>
    </source>
</evidence>
<organism evidence="3 4">
    <name type="scientific">Acaromyces ingoldii</name>
    <dbReference type="NCBI Taxonomy" id="215250"/>
    <lineage>
        <taxon>Eukaryota</taxon>
        <taxon>Fungi</taxon>
        <taxon>Dikarya</taxon>
        <taxon>Basidiomycota</taxon>
        <taxon>Ustilaginomycotina</taxon>
        <taxon>Exobasidiomycetes</taxon>
        <taxon>Exobasidiales</taxon>
        <taxon>Cryptobasidiaceae</taxon>
        <taxon>Acaromyces</taxon>
    </lineage>
</organism>
<dbReference type="GO" id="GO:0016020">
    <property type="term" value="C:membrane"/>
    <property type="evidence" value="ECO:0007669"/>
    <property type="project" value="InterPro"/>
</dbReference>
<name>A0A316Z0X6_9BASI</name>
<keyword evidence="2" id="KW-1133">Transmembrane helix</keyword>
<keyword evidence="4" id="KW-1185">Reference proteome</keyword>
<sequence>MSTSGLHEDCNAKDEDEDDHGDSESDGGDMITSRRVVALFLATLLFFLVYLLSTRRHDVQDTLSYSTRPLWDRPDGPQILLPHYDSTLGDQESTCARHGWSARTGSSKPQLWDATLINTELDMLEIRLRELWDEVDRFLILESTHTMTGSPKNLSFPSQQQRFSKWASKIEYKTMQGREMTSKDGSFTLANEMRVAMQDFIDSLSPPEGLLVLMADIDEVPAASTLSLIKACQTPLPLHLQLQNYLYSFEWATDARSWRAQVHAWSTARTSVGYTHGQNGNEMLAASGWHCSYCFRTIAEFRTKMLAASHIERLLHRPNRASLTLSSTIQFKICKGEDLYGMLPEAYSWTELIGLWKGAKWNADLTRLPRALLEDKGSRWKWLLPGGCNREEQ</sequence>
<dbReference type="InParanoid" id="A0A316Z0X6"/>
<evidence type="ECO:0000256" key="2">
    <source>
        <dbReference type="SAM" id="Phobius"/>
    </source>
</evidence>
<proteinExistence type="predicted"/>
<feature type="compositionally biased region" description="Acidic residues" evidence="1">
    <location>
        <begin position="14"/>
        <end position="27"/>
    </location>
</feature>
<gene>
    <name evidence="3" type="ORF">FA10DRAFT_31477</name>
</gene>
<dbReference type="GO" id="GO:0006044">
    <property type="term" value="P:N-acetylglucosamine metabolic process"/>
    <property type="evidence" value="ECO:0007669"/>
    <property type="project" value="TreeGrafter"/>
</dbReference>
<dbReference type="Pfam" id="PF04724">
    <property type="entry name" value="Glyco_transf_17"/>
    <property type="match status" value="1"/>
</dbReference>
<feature type="region of interest" description="Disordered" evidence="1">
    <location>
        <begin position="1"/>
        <end position="28"/>
    </location>
</feature>
<dbReference type="PANTHER" id="PTHR12224:SF0">
    <property type="entry name" value="BETA-1,4-MANNOSYL-GLYCOPROTEIN 4-BETA-N-ACETYLGLUCOSAMINYLTRANSFERASE"/>
    <property type="match status" value="1"/>
</dbReference>
<protein>
    <submittedName>
        <fullName evidence="3">Glycosyl transferase</fullName>
    </submittedName>
</protein>
<accession>A0A316Z0X6</accession>
<dbReference type="GO" id="GO:0003830">
    <property type="term" value="F:beta-1,4-mannosylglycoprotein 4-beta-N-acetylglucosaminyltransferase activity"/>
    <property type="evidence" value="ECO:0007669"/>
    <property type="project" value="InterPro"/>
</dbReference>
<keyword evidence="2" id="KW-0812">Transmembrane</keyword>
<dbReference type="Proteomes" id="UP000245768">
    <property type="component" value="Unassembled WGS sequence"/>
</dbReference>
<dbReference type="InterPro" id="IPR006813">
    <property type="entry name" value="Glyco_trans_17"/>
</dbReference>
<reference evidence="3 4" key="1">
    <citation type="journal article" date="2018" name="Mol. Biol. Evol.">
        <title>Broad Genomic Sampling Reveals a Smut Pathogenic Ancestry of the Fungal Clade Ustilaginomycotina.</title>
        <authorList>
            <person name="Kijpornyongpan T."/>
            <person name="Mondo S.J."/>
            <person name="Barry K."/>
            <person name="Sandor L."/>
            <person name="Lee J."/>
            <person name="Lipzen A."/>
            <person name="Pangilinan J."/>
            <person name="LaButti K."/>
            <person name="Hainaut M."/>
            <person name="Henrissat B."/>
            <person name="Grigoriev I.V."/>
            <person name="Spatafora J.W."/>
            <person name="Aime M.C."/>
        </authorList>
    </citation>
    <scope>NUCLEOTIDE SEQUENCE [LARGE SCALE GENOMIC DNA]</scope>
    <source>
        <strain evidence="3 4">MCA 4198</strain>
    </source>
</reference>
<dbReference type="AlphaFoldDB" id="A0A316Z0X6"/>
<dbReference type="EMBL" id="KZ819634">
    <property type="protein sequence ID" value="PWN93785.1"/>
    <property type="molecule type" value="Genomic_DNA"/>
</dbReference>
<keyword evidence="3" id="KW-0808">Transferase</keyword>
<feature type="transmembrane region" description="Helical" evidence="2">
    <location>
        <begin position="36"/>
        <end position="53"/>
    </location>
</feature>